<organism evidence="3">
    <name type="scientific">Anoplophora glabripennis</name>
    <name type="common">Asian longhorn beetle</name>
    <name type="synonym">Anoplophora nobilis</name>
    <dbReference type="NCBI Taxonomy" id="217634"/>
    <lineage>
        <taxon>Eukaryota</taxon>
        <taxon>Metazoa</taxon>
        <taxon>Ecdysozoa</taxon>
        <taxon>Arthropoda</taxon>
        <taxon>Hexapoda</taxon>
        <taxon>Insecta</taxon>
        <taxon>Pterygota</taxon>
        <taxon>Neoptera</taxon>
        <taxon>Endopterygota</taxon>
        <taxon>Coleoptera</taxon>
        <taxon>Polyphaga</taxon>
        <taxon>Cucujiformia</taxon>
        <taxon>Chrysomeloidea</taxon>
        <taxon>Cerambycidae</taxon>
        <taxon>Lamiinae</taxon>
        <taxon>Lamiini</taxon>
        <taxon>Anoplophora</taxon>
    </lineage>
</organism>
<dbReference type="PANTHER" id="PTHR46585:SF1">
    <property type="entry name" value="CHROMO DOMAIN-CONTAINING PROTEIN"/>
    <property type="match status" value="1"/>
</dbReference>
<dbReference type="PROSITE" id="PS50013">
    <property type="entry name" value="CHROMO_2"/>
    <property type="match status" value="1"/>
</dbReference>
<dbReference type="GO" id="GO:0003676">
    <property type="term" value="F:nucleic acid binding"/>
    <property type="evidence" value="ECO:0007669"/>
    <property type="project" value="InterPro"/>
</dbReference>
<proteinExistence type="predicted"/>
<dbReference type="InterPro" id="IPR036397">
    <property type="entry name" value="RNaseH_sf"/>
</dbReference>
<dbReference type="InterPro" id="IPR016197">
    <property type="entry name" value="Chromo-like_dom_sf"/>
</dbReference>
<gene>
    <name evidence="3" type="primary">YMD3</name>
</gene>
<dbReference type="InterPro" id="IPR023780">
    <property type="entry name" value="Chromo_domain"/>
</dbReference>
<protein>
    <submittedName>
        <fullName evidence="3">Uncharacterized transposon-derived protein F54H12.3</fullName>
    </submittedName>
</protein>
<evidence type="ECO:0000259" key="1">
    <source>
        <dbReference type="PROSITE" id="PS50013"/>
    </source>
</evidence>
<dbReference type="AlphaFoldDB" id="V5GT36"/>
<dbReference type="GO" id="GO:0015074">
    <property type="term" value="P:DNA integration"/>
    <property type="evidence" value="ECO:0007669"/>
    <property type="project" value="InterPro"/>
</dbReference>
<dbReference type="InterPro" id="IPR012337">
    <property type="entry name" value="RNaseH-like_sf"/>
</dbReference>
<reference evidence="3" key="1">
    <citation type="submission" date="2013-07" db="EMBL/GenBank/DDBJ databases">
        <title>Midgut Transcriptome Profiling of Anoplphora glabripennis, a Lignocellulose Degrading, Wood-Boring Cerambycid.</title>
        <authorList>
            <person name="Scully E.D."/>
            <person name="Hoover K."/>
            <person name="Carlson J.E."/>
            <person name="Tien M."/>
            <person name="Geib S.M."/>
        </authorList>
    </citation>
    <scope>NUCLEOTIDE SEQUENCE</scope>
</reference>
<dbReference type="PANTHER" id="PTHR46585">
    <property type="entry name" value="INTEGRASE CORE DOMAIN CONTAINING PROTEIN"/>
    <property type="match status" value="1"/>
</dbReference>
<dbReference type="GO" id="GO:0005694">
    <property type="term" value="C:chromosome"/>
    <property type="evidence" value="ECO:0007669"/>
    <property type="project" value="UniProtKB-ARBA"/>
</dbReference>
<dbReference type="SUPFAM" id="SSF53098">
    <property type="entry name" value="Ribonuclease H-like"/>
    <property type="match status" value="1"/>
</dbReference>
<dbReference type="Gene3D" id="3.30.420.10">
    <property type="entry name" value="Ribonuclease H-like superfamily/Ribonuclease H"/>
    <property type="match status" value="1"/>
</dbReference>
<dbReference type="SUPFAM" id="SSF54160">
    <property type="entry name" value="Chromo domain-like"/>
    <property type="match status" value="1"/>
</dbReference>
<evidence type="ECO:0000313" key="3">
    <source>
        <dbReference type="EMBL" id="JAB63408.1"/>
    </source>
</evidence>
<sequence>MKKIFRDAGYFPRNLQSDHGLEFYNRQFSKLMQLHKINHYSTFSTKKAAIVERTIRTLKTWIYKEFSARGNYVWIDILPKIISSYNNRVHRTTGMKPIDVKPSTVLKVYNHPKVALKPKFSFGDIVRISKFKNIFQKGFTANFSTELFKVIKVNITNPTTYALEDMQGQPIKGCFYEWELLKTKYPNVYLVQSILKKKKKNNKTLFFCKWLGLPASQNSWINKADFV</sequence>
<feature type="domain" description="Chromo" evidence="1">
    <location>
        <begin position="189"/>
        <end position="227"/>
    </location>
</feature>
<name>V5GT36_ANOGL</name>
<dbReference type="InterPro" id="IPR000953">
    <property type="entry name" value="Chromo/chromo_shadow_dom"/>
</dbReference>
<dbReference type="EMBL" id="GALX01005058">
    <property type="protein sequence ID" value="JAB63408.1"/>
    <property type="molecule type" value="Transcribed_RNA"/>
</dbReference>
<dbReference type="InterPro" id="IPR001584">
    <property type="entry name" value="Integrase_cat-core"/>
</dbReference>
<dbReference type="Pfam" id="PF00385">
    <property type="entry name" value="Chromo"/>
    <property type="match status" value="1"/>
</dbReference>
<feature type="domain" description="Integrase catalytic" evidence="2">
    <location>
        <begin position="1"/>
        <end position="105"/>
    </location>
</feature>
<dbReference type="PROSITE" id="PS50994">
    <property type="entry name" value="INTEGRASE"/>
    <property type="match status" value="1"/>
</dbReference>
<evidence type="ECO:0000259" key="2">
    <source>
        <dbReference type="PROSITE" id="PS50994"/>
    </source>
</evidence>
<accession>V5GT36</accession>
<dbReference type="Gene3D" id="2.40.50.40">
    <property type="match status" value="1"/>
</dbReference>